<keyword evidence="1" id="KW-0732">Signal</keyword>
<accession>A0A100VP01</accession>
<sequence>MKRKGVVSLLLASVVAGSILVASTTTAERVVAQTPMEAATEYFQAYIAKDVEGMMFYSKDTNYLDEKSREEGYVKDSMTNPTTGYEIVESKQVNKDEVQLYVVQKYAGQGYEQSPPLPYKIFKSENGWKVLVEPLEINTLTGEITKGTPIHALQYTDQ</sequence>
<reference evidence="3" key="2">
    <citation type="submission" date="2016-01" db="EMBL/GenBank/DDBJ databases">
        <title>Draft Genome Sequence of Paenibacillus amylolyticus Heshi-A3 that Was Isolated from Fermented Rice Bran with Aging Salted Mackerel, Which Was Named Heshiko as Traditional Fermented Seafood in Japan.</title>
        <authorList>
            <person name="Akuzawa S."/>
            <person name="Nakagawa J."/>
            <person name="Kanekatsu T."/>
            <person name="Kubota E."/>
            <person name="Ohtake R."/>
            <person name="Suzuki T."/>
            <person name="Kanesaki Y."/>
        </authorList>
    </citation>
    <scope>NUCLEOTIDE SEQUENCE [LARGE SCALE GENOMIC DNA]</scope>
    <source>
        <strain evidence="3">Heshi-A3</strain>
    </source>
</reference>
<reference evidence="2 3" key="1">
    <citation type="journal article" date="2016" name="Genome Announc.">
        <title>Draft Genome Sequence of Paenibacillus amylolyticus Heshi-A3, Isolated from Fermented Rice Bran in a Japanese Fermented Seafood Dish.</title>
        <authorList>
            <person name="Akuzawa S."/>
            <person name="Nagaoka J."/>
            <person name="Kanekatsu M."/>
            <person name="Kubota E."/>
            <person name="Ohtake R."/>
            <person name="Suzuki T."/>
            <person name="Kanesaki Y."/>
        </authorList>
    </citation>
    <scope>NUCLEOTIDE SEQUENCE [LARGE SCALE GENOMIC DNA]</scope>
    <source>
        <strain evidence="2 3">Heshi-A3</strain>
    </source>
</reference>
<proteinExistence type="predicted"/>
<dbReference type="Proteomes" id="UP000069697">
    <property type="component" value="Unassembled WGS sequence"/>
</dbReference>
<feature type="chain" id="PRO_5038881019" description="DUF4878 domain-containing protein" evidence="1">
    <location>
        <begin position="28"/>
        <end position="158"/>
    </location>
</feature>
<comment type="caution">
    <text evidence="2">The sequence shown here is derived from an EMBL/GenBank/DDBJ whole genome shotgun (WGS) entry which is preliminary data.</text>
</comment>
<protein>
    <recommendedName>
        <fullName evidence="4">DUF4878 domain-containing protein</fullName>
    </recommendedName>
</protein>
<evidence type="ECO:0000256" key="1">
    <source>
        <dbReference type="SAM" id="SignalP"/>
    </source>
</evidence>
<name>A0A100VP01_PAEAM</name>
<evidence type="ECO:0000313" key="3">
    <source>
        <dbReference type="Proteomes" id="UP000069697"/>
    </source>
</evidence>
<organism evidence="2 3">
    <name type="scientific">Paenibacillus amylolyticus</name>
    <dbReference type="NCBI Taxonomy" id="1451"/>
    <lineage>
        <taxon>Bacteria</taxon>
        <taxon>Bacillati</taxon>
        <taxon>Bacillota</taxon>
        <taxon>Bacilli</taxon>
        <taxon>Bacillales</taxon>
        <taxon>Paenibacillaceae</taxon>
        <taxon>Paenibacillus</taxon>
    </lineage>
</organism>
<dbReference type="AlphaFoldDB" id="A0A100VP01"/>
<dbReference type="RefSeq" id="WP_062835743.1">
    <property type="nucleotide sequence ID" value="NZ_BCNV01000001.1"/>
</dbReference>
<gene>
    <name evidence="2" type="ORF">PAHA3_3471</name>
</gene>
<dbReference type="EMBL" id="BCNV01000001">
    <property type="protein sequence ID" value="GAS83393.1"/>
    <property type="molecule type" value="Genomic_DNA"/>
</dbReference>
<feature type="signal peptide" evidence="1">
    <location>
        <begin position="1"/>
        <end position="27"/>
    </location>
</feature>
<evidence type="ECO:0008006" key="4">
    <source>
        <dbReference type="Google" id="ProtNLM"/>
    </source>
</evidence>
<evidence type="ECO:0000313" key="2">
    <source>
        <dbReference type="EMBL" id="GAS83393.1"/>
    </source>
</evidence>